<dbReference type="Pfam" id="PF01580">
    <property type="entry name" value="FtsK_SpoIIIE"/>
    <property type="match status" value="1"/>
</dbReference>
<evidence type="ECO:0000259" key="8">
    <source>
        <dbReference type="PROSITE" id="PS50901"/>
    </source>
</evidence>
<comment type="similarity">
    <text evidence="1">Belongs to the FtsK/SpoIIIE/SftA family.</text>
</comment>
<evidence type="ECO:0000256" key="6">
    <source>
        <dbReference type="SAM" id="MobiDB-lite"/>
    </source>
</evidence>
<dbReference type="Gene3D" id="3.40.50.300">
    <property type="entry name" value="P-loop containing nucleotide triphosphate hydrolases"/>
    <property type="match status" value="1"/>
</dbReference>
<feature type="compositionally biased region" description="Basic and acidic residues" evidence="6">
    <location>
        <begin position="195"/>
        <end position="210"/>
    </location>
</feature>
<protein>
    <submittedName>
        <fullName evidence="9">DNA translocase FtsK</fullName>
    </submittedName>
</protein>
<dbReference type="PANTHER" id="PTHR22683:SF41">
    <property type="entry name" value="DNA TRANSLOCASE FTSK"/>
    <property type="match status" value="1"/>
</dbReference>
<dbReference type="SMART" id="SM00843">
    <property type="entry name" value="Ftsk_gamma"/>
    <property type="match status" value="1"/>
</dbReference>
<feature type="transmembrane region" description="Helical" evidence="7">
    <location>
        <begin position="86"/>
        <end position="106"/>
    </location>
</feature>
<keyword evidence="4" id="KW-0238">DNA-binding</keyword>
<organism evidence="9 10">
    <name type="scientific">Candidatus Merdimorpha stercoravium</name>
    <dbReference type="NCBI Taxonomy" id="2840863"/>
    <lineage>
        <taxon>Bacteria</taxon>
        <taxon>Pseudomonadati</taxon>
        <taxon>Bacteroidota</taxon>
        <taxon>Flavobacteriia</taxon>
        <taxon>Flavobacteriales</taxon>
        <taxon>Candidatus Merdimorpha</taxon>
    </lineage>
</organism>
<feature type="transmembrane region" description="Helical" evidence="7">
    <location>
        <begin position="154"/>
        <end position="176"/>
    </location>
</feature>
<dbReference type="InterPro" id="IPR050206">
    <property type="entry name" value="FtsK/SpoIIIE/SftA"/>
</dbReference>
<dbReference type="Pfam" id="PF09397">
    <property type="entry name" value="FtsK_gamma"/>
    <property type="match status" value="1"/>
</dbReference>
<keyword evidence="3 5" id="KW-0067">ATP-binding</keyword>
<dbReference type="Gene3D" id="1.10.10.10">
    <property type="entry name" value="Winged helix-like DNA-binding domain superfamily/Winged helix DNA-binding domain"/>
    <property type="match status" value="1"/>
</dbReference>
<sequence length="830" mass="91481">MVRKKKKTTSDTKKSSRARSSRPQDGKTARVIAAVVAALVLVMIALACISYLFTGAGDQSVQAGERYANLLGKAGYYISYALMDRMGISTFFLLAVGFAIAAVVALDKPFSRIALFCAKMIGWGLWLSVVLAYISSDYSGAWGYRLNDLLRGYIGWGLPILLALLPIVWAILHYGITSEKLNQVREQRLAEQQARREEAARLQEEKEAQDRQIAQLAQPQEPSSPAQEEAETYAVEEQQEENEEPEEVPAEEENPEEEHYAVEDRCPDAPSEGLPGEGETLHEQEDGVEYTMTVASQESELDDDAARRVVEQFGEYDPTLDLPGYEFPPIKLLRKFDNEGINVDKEEVIANRRRIVETLKNYNIDIAHIHSTIGPTVTLYEIIPAPGVKVSKIKNLEDDIALSLSALGIRIIAPIPGKGTIGIEVPNKEPSLVSMNSVVSSLKFQTAQMELPVAIGKNISNETVVFDLTKMPHLLMAGATGQGKSVGLNAVIASLLYKKHPSQVKFVLVDPKKVELTLYNKIERHYLAKLPDSQEAIITDTTKVIYTLNSLCMEMDQRYDLLKDAYVRNIKEYNAKFVARRLNPEKGHRYLPYIVLVVDEFADLIMTAGKEVETPIARLAQLARAVGIHLIIATQRPSVNVITGLIKANFPARIAFRVTSKIDSRTILDASGAEQLIGKGDMLFSAGNEMTRVQCAFIDTPEVEEICDFIGAQKGYPDAFLLPEYSGERDGEGGSGGASGDPMERDPKFEEAARIVVALQQGSASVIQRKMSIGFNRAGRIVDQLEAAGIIGPFNGSKAREVLVQDEASLNRILYGDGPVPEEGKEDMPF</sequence>
<evidence type="ECO:0000256" key="4">
    <source>
        <dbReference type="ARBA" id="ARBA00023125"/>
    </source>
</evidence>
<dbReference type="Proteomes" id="UP000824161">
    <property type="component" value="Unassembled WGS sequence"/>
</dbReference>
<dbReference type="GO" id="GO:0003677">
    <property type="term" value="F:DNA binding"/>
    <property type="evidence" value="ECO:0007669"/>
    <property type="project" value="UniProtKB-KW"/>
</dbReference>
<keyword evidence="2 5" id="KW-0547">Nucleotide-binding</keyword>
<evidence type="ECO:0000256" key="2">
    <source>
        <dbReference type="ARBA" id="ARBA00022741"/>
    </source>
</evidence>
<dbReference type="EMBL" id="DVLY01000090">
    <property type="protein sequence ID" value="HIT97953.1"/>
    <property type="molecule type" value="Genomic_DNA"/>
</dbReference>
<evidence type="ECO:0000256" key="1">
    <source>
        <dbReference type="ARBA" id="ARBA00006474"/>
    </source>
</evidence>
<keyword evidence="7" id="KW-0472">Membrane</keyword>
<dbReference type="SUPFAM" id="SSF103473">
    <property type="entry name" value="MFS general substrate transporter"/>
    <property type="match status" value="1"/>
</dbReference>
<dbReference type="GO" id="GO:0005524">
    <property type="term" value="F:ATP binding"/>
    <property type="evidence" value="ECO:0007669"/>
    <property type="project" value="UniProtKB-UniRule"/>
</dbReference>
<dbReference type="InterPro" id="IPR036259">
    <property type="entry name" value="MFS_trans_sf"/>
</dbReference>
<evidence type="ECO:0000256" key="3">
    <source>
        <dbReference type="ARBA" id="ARBA00022840"/>
    </source>
</evidence>
<dbReference type="PANTHER" id="PTHR22683">
    <property type="entry name" value="SPORULATION PROTEIN RELATED"/>
    <property type="match status" value="1"/>
</dbReference>
<reference evidence="9" key="2">
    <citation type="journal article" date="2021" name="PeerJ">
        <title>Extensive microbial diversity within the chicken gut microbiome revealed by metagenomics and culture.</title>
        <authorList>
            <person name="Gilroy R."/>
            <person name="Ravi A."/>
            <person name="Getino M."/>
            <person name="Pursley I."/>
            <person name="Horton D.L."/>
            <person name="Alikhan N.F."/>
            <person name="Baker D."/>
            <person name="Gharbi K."/>
            <person name="Hall N."/>
            <person name="Watson M."/>
            <person name="Adriaenssens E.M."/>
            <person name="Foster-Nyarko E."/>
            <person name="Jarju S."/>
            <person name="Secka A."/>
            <person name="Antonio M."/>
            <person name="Oren A."/>
            <person name="Chaudhuri R.R."/>
            <person name="La Ragione R."/>
            <person name="Hildebrand F."/>
            <person name="Pallen M.J."/>
        </authorList>
    </citation>
    <scope>NUCLEOTIDE SEQUENCE</scope>
    <source>
        <strain evidence="9">1383</strain>
    </source>
</reference>
<evidence type="ECO:0000256" key="7">
    <source>
        <dbReference type="SAM" id="Phobius"/>
    </source>
</evidence>
<keyword evidence="7" id="KW-0812">Transmembrane</keyword>
<dbReference type="SUPFAM" id="SSF52540">
    <property type="entry name" value="P-loop containing nucleoside triphosphate hydrolases"/>
    <property type="match status" value="1"/>
</dbReference>
<dbReference type="InterPro" id="IPR018541">
    <property type="entry name" value="Ftsk_gamma"/>
</dbReference>
<accession>A0A9D1KTH5</accession>
<feature type="region of interest" description="Disordered" evidence="6">
    <location>
        <begin position="195"/>
        <end position="286"/>
    </location>
</feature>
<name>A0A9D1KTH5_9FLAO</name>
<dbReference type="InterPro" id="IPR036390">
    <property type="entry name" value="WH_DNA-bd_sf"/>
</dbReference>
<dbReference type="Pfam" id="PF17854">
    <property type="entry name" value="FtsK_alpha"/>
    <property type="match status" value="1"/>
</dbReference>
<feature type="compositionally biased region" description="Polar residues" evidence="6">
    <location>
        <begin position="215"/>
        <end position="225"/>
    </location>
</feature>
<dbReference type="PROSITE" id="PS50901">
    <property type="entry name" value="FTSK"/>
    <property type="match status" value="1"/>
</dbReference>
<reference evidence="9" key="1">
    <citation type="submission" date="2020-10" db="EMBL/GenBank/DDBJ databases">
        <authorList>
            <person name="Gilroy R."/>
        </authorList>
    </citation>
    <scope>NUCLEOTIDE SEQUENCE</scope>
    <source>
        <strain evidence="9">1383</strain>
    </source>
</reference>
<dbReference type="AlphaFoldDB" id="A0A9D1KTH5"/>
<feature type="binding site" evidence="5">
    <location>
        <begin position="478"/>
        <end position="485"/>
    </location>
    <ligand>
        <name>ATP</name>
        <dbReference type="ChEBI" id="CHEBI:30616"/>
    </ligand>
</feature>
<feature type="compositionally biased region" description="Acidic residues" evidence="6">
    <location>
        <begin position="237"/>
        <end position="256"/>
    </location>
</feature>
<feature type="transmembrane region" description="Helical" evidence="7">
    <location>
        <begin position="113"/>
        <end position="134"/>
    </location>
</feature>
<keyword evidence="7" id="KW-1133">Transmembrane helix</keyword>
<feature type="transmembrane region" description="Helical" evidence="7">
    <location>
        <begin position="31"/>
        <end position="53"/>
    </location>
</feature>
<feature type="domain" description="FtsK" evidence="8">
    <location>
        <begin position="461"/>
        <end position="665"/>
    </location>
</feature>
<evidence type="ECO:0000256" key="5">
    <source>
        <dbReference type="PROSITE-ProRule" id="PRU00289"/>
    </source>
</evidence>
<dbReference type="InterPro" id="IPR041027">
    <property type="entry name" value="FtsK_alpha"/>
</dbReference>
<feature type="compositionally biased region" description="Basic and acidic residues" evidence="6">
    <location>
        <begin position="257"/>
        <end position="267"/>
    </location>
</feature>
<dbReference type="SUPFAM" id="SSF46785">
    <property type="entry name" value="Winged helix' DNA-binding domain"/>
    <property type="match status" value="1"/>
</dbReference>
<feature type="region of interest" description="Disordered" evidence="6">
    <location>
        <begin position="1"/>
        <end position="24"/>
    </location>
</feature>
<evidence type="ECO:0000313" key="9">
    <source>
        <dbReference type="EMBL" id="HIT97953.1"/>
    </source>
</evidence>
<dbReference type="InterPro" id="IPR036388">
    <property type="entry name" value="WH-like_DNA-bd_sf"/>
</dbReference>
<proteinExistence type="inferred from homology"/>
<dbReference type="InterPro" id="IPR002543">
    <property type="entry name" value="FtsK_dom"/>
</dbReference>
<dbReference type="InterPro" id="IPR027417">
    <property type="entry name" value="P-loop_NTPase"/>
</dbReference>
<dbReference type="Gene3D" id="3.30.980.40">
    <property type="match status" value="1"/>
</dbReference>
<gene>
    <name evidence="9" type="ORF">IAC44_03845</name>
</gene>
<comment type="caution">
    <text evidence="9">The sequence shown here is derived from an EMBL/GenBank/DDBJ whole genome shotgun (WGS) entry which is preliminary data.</text>
</comment>
<evidence type="ECO:0000313" key="10">
    <source>
        <dbReference type="Proteomes" id="UP000824161"/>
    </source>
</evidence>